<organism evidence="6 7">
    <name type="scientific">Cytospora chrysosperma</name>
    <name type="common">Cytospora canker fungus</name>
    <name type="synonym">Sphaeria chrysosperma</name>
    <dbReference type="NCBI Taxonomy" id="252740"/>
    <lineage>
        <taxon>Eukaryota</taxon>
        <taxon>Fungi</taxon>
        <taxon>Dikarya</taxon>
        <taxon>Ascomycota</taxon>
        <taxon>Pezizomycotina</taxon>
        <taxon>Sordariomycetes</taxon>
        <taxon>Sordariomycetidae</taxon>
        <taxon>Diaporthales</taxon>
        <taxon>Cytosporaceae</taxon>
        <taxon>Cytospora</taxon>
    </lineage>
</organism>
<dbReference type="SUPFAM" id="SSF49899">
    <property type="entry name" value="Concanavalin A-like lectins/glucanases"/>
    <property type="match status" value="1"/>
</dbReference>
<dbReference type="InterPro" id="IPR051795">
    <property type="entry name" value="Glycosyl_Hydrlase_43"/>
</dbReference>
<dbReference type="Pfam" id="PF04616">
    <property type="entry name" value="Glyco_hydro_43"/>
    <property type="match status" value="2"/>
</dbReference>
<dbReference type="InterPro" id="IPR023296">
    <property type="entry name" value="Glyco_hydro_beta-prop_sf"/>
</dbReference>
<dbReference type="Gene3D" id="2.115.10.20">
    <property type="entry name" value="Glycosyl hydrolase domain, family 43"/>
    <property type="match status" value="1"/>
</dbReference>
<dbReference type="AlphaFoldDB" id="A0A423VXW2"/>
<dbReference type="GO" id="GO:0004553">
    <property type="term" value="F:hydrolase activity, hydrolyzing O-glycosyl compounds"/>
    <property type="evidence" value="ECO:0007669"/>
    <property type="project" value="InterPro"/>
</dbReference>
<dbReference type="GO" id="GO:0005975">
    <property type="term" value="P:carbohydrate metabolic process"/>
    <property type="evidence" value="ECO:0007669"/>
    <property type="project" value="InterPro"/>
</dbReference>
<comment type="similarity">
    <text evidence="1 4">Belongs to the glycosyl hydrolase 43 family.</text>
</comment>
<dbReference type="Proteomes" id="UP000284375">
    <property type="component" value="Unassembled WGS sequence"/>
</dbReference>
<evidence type="ECO:0000313" key="6">
    <source>
        <dbReference type="EMBL" id="ROV95814.1"/>
    </source>
</evidence>
<dbReference type="PANTHER" id="PTHR42812">
    <property type="entry name" value="BETA-XYLOSIDASE"/>
    <property type="match status" value="1"/>
</dbReference>
<dbReference type="PANTHER" id="PTHR42812:SF16">
    <property type="entry name" value="HYDROLASE, PUTATIVE (AFU_ORTHOLOGUE AFUA_7G06110)-RELATED"/>
    <property type="match status" value="1"/>
</dbReference>
<name>A0A423VXW2_CYTCH</name>
<gene>
    <name evidence="6" type="ORF">VSDG_05242</name>
</gene>
<dbReference type="InterPro" id="IPR041542">
    <property type="entry name" value="GH43_C2"/>
</dbReference>
<keyword evidence="2 4" id="KW-0378">Hydrolase</keyword>
<evidence type="ECO:0000256" key="4">
    <source>
        <dbReference type="RuleBase" id="RU361187"/>
    </source>
</evidence>
<proteinExistence type="inferred from homology"/>
<evidence type="ECO:0000256" key="3">
    <source>
        <dbReference type="ARBA" id="ARBA00023295"/>
    </source>
</evidence>
<dbReference type="InterPro" id="IPR013320">
    <property type="entry name" value="ConA-like_dom_sf"/>
</dbReference>
<comment type="caution">
    <text evidence="6">The sequence shown here is derived from an EMBL/GenBank/DDBJ whole genome shotgun (WGS) entry which is preliminary data.</text>
</comment>
<evidence type="ECO:0000256" key="1">
    <source>
        <dbReference type="ARBA" id="ARBA00009865"/>
    </source>
</evidence>
<evidence type="ECO:0000256" key="2">
    <source>
        <dbReference type="ARBA" id="ARBA00022801"/>
    </source>
</evidence>
<reference evidence="6 7" key="1">
    <citation type="submission" date="2015-09" db="EMBL/GenBank/DDBJ databases">
        <title>Host preference determinants of Valsa canker pathogens revealed by comparative genomics.</title>
        <authorList>
            <person name="Yin Z."/>
            <person name="Huang L."/>
        </authorList>
    </citation>
    <scope>NUCLEOTIDE SEQUENCE [LARGE SCALE GENOMIC DNA]</scope>
    <source>
        <strain evidence="6 7">YSFL</strain>
    </source>
</reference>
<evidence type="ECO:0000313" key="7">
    <source>
        <dbReference type="Proteomes" id="UP000284375"/>
    </source>
</evidence>
<feature type="domain" description="Beta-xylosidase C-terminal Concanavalin A-like" evidence="5">
    <location>
        <begin position="333"/>
        <end position="539"/>
    </location>
</feature>
<protein>
    <recommendedName>
        <fullName evidence="5">Beta-xylosidase C-terminal Concanavalin A-like domain-containing protein</fullName>
    </recommendedName>
</protein>
<dbReference type="SUPFAM" id="SSF75005">
    <property type="entry name" value="Arabinanase/levansucrase/invertase"/>
    <property type="match status" value="1"/>
</dbReference>
<dbReference type="OrthoDB" id="2139957at2759"/>
<dbReference type="InterPro" id="IPR006710">
    <property type="entry name" value="Glyco_hydro_43"/>
</dbReference>
<keyword evidence="7" id="KW-1185">Reference proteome</keyword>
<dbReference type="CDD" id="cd18617">
    <property type="entry name" value="GH43_XynB-like"/>
    <property type="match status" value="1"/>
</dbReference>
<dbReference type="STRING" id="252740.A0A423VXW2"/>
<keyword evidence="3 4" id="KW-0326">Glycosidase</keyword>
<accession>A0A423VXW2</accession>
<sequence length="555" mass="61479">MSPDAFTSTSTFTFNNPVLQGFNPDPTICVVPADGETPTTYFLSTSTFEYFPGCAIYTSTDLLSWRLIGHALTRRSQIELRTVEPGAGSWASTLRYRAAEGRFYLANCLFQRYRPASDKPDPQGKQLFWDDDGKVYLSTTRRLSDRPAGSKLKDFAIHISEVDLATGRTLAPATVARRSPHGLAEGSHLLRRGPWYYLFTAEGGTEAGHQEWVFRSRRGVLGPWEGQGGPLWYNGPGDEVQRTGHADVFEDGAGRWWAVLLGVRPLRAGGEGGGWLEPQLGRETFLVRVDWVDDWPVFNGGKNISLVTQGHEMQSQVSPTLAEGPSVWKANLDRHDLELGWYQKHTPLKPSYSLTERPGYLRLWGSCYDLSSPEAPAMLLRKQTAYFQTFEVTLEFDPRRVGYEAGIVLWWNHFSYATMGVTFVAPAHGKEARTVVARNATGQAGVMTTTYPLSSRQDSPETLQLPLLPQPVKLLIICQGSKYFLVLEQLGIEQARITCSAGELTVLPPVGGAFAGVMYGIYAFGKGEPVLDPADFKEISVGAYHAVDFGLKHEL</sequence>
<dbReference type="Gene3D" id="2.60.120.200">
    <property type="match status" value="1"/>
</dbReference>
<dbReference type="Pfam" id="PF17851">
    <property type="entry name" value="GH43_C2"/>
    <property type="match status" value="1"/>
</dbReference>
<dbReference type="EMBL" id="LJZO01000022">
    <property type="protein sequence ID" value="ROV95814.1"/>
    <property type="molecule type" value="Genomic_DNA"/>
</dbReference>
<evidence type="ECO:0000259" key="5">
    <source>
        <dbReference type="Pfam" id="PF17851"/>
    </source>
</evidence>